<keyword evidence="3 5" id="KW-1133">Transmembrane helix</keyword>
<comment type="caution">
    <text evidence="6">The sequence shown here is derived from an EMBL/GenBank/DDBJ whole genome shotgun (WGS) entry which is preliminary data.</text>
</comment>
<keyword evidence="6" id="KW-0328">Glycosyltransferase</keyword>
<feature type="transmembrane region" description="Helical" evidence="5">
    <location>
        <begin position="283"/>
        <end position="299"/>
    </location>
</feature>
<evidence type="ECO:0000256" key="5">
    <source>
        <dbReference type="SAM" id="Phobius"/>
    </source>
</evidence>
<dbReference type="GO" id="GO:0016757">
    <property type="term" value="F:glycosyltransferase activity"/>
    <property type="evidence" value="ECO:0007669"/>
    <property type="project" value="UniProtKB-KW"/>
</dbReference>
<dbReference type="Gene3D" id="1.10.357.140">
    <property type="entry name" value="UbiA prenyltransferase"/>
    <property type="match status" value="1"/>
</dbReference>
<organism evidence="6 7">
    <name type="scientific">candidate division KSB3 bacterium</name>
    <dbReference type="NCBI Taxonomy" id="2044937"/>
    <lineage>
        <taxon>Bacteria</taxon>
        <taxon>candidate division KSB3</taxon>
    </lineage>
</organism>
<comment type="subcellular location">
    <subcellularLocation>
        <location evidence="1">Membrane</location>
        <topology evidence="1">Multi-pass membrane protein</topology>
    </subcellularLocation>
</comment>
<evidence type="ECO:0000256" key="2">
    <source>
        <dbReference type="ARBA" id="ARBA00022692"/>
    </source>
</evidence>
<feature type="transmembrane region" description="Helical" evidence="5">
    <location>
        <begin position="212"/>
        <end position="231"/>
    </location>
</feature>
<proteinExistence type="predicted"/>
<dbReference type="CDD" id="cd13963">
    <property type="entry name" value="PT_UbiA_2"/>
    <property type="match status" value="1"/>
</dbReference>
<feature type="transmembrane region" description="Helical" evidence="5">
    <location>
        <begin position="88"/>
        <end position="111"/>
    </location>
</feature>
<name>A0A2G6E1U8_9BACT</name>
<gene>
    <name evidence="6" type="ORF">CSB45_13035</name>
</gene>
<feature type="transmembrane region" description="Helical" evidence="5">
    <location>
        <begin position="167"/>
        <end position="184"/>
    </location>
</feature>
<feature type="transmembrane region" description="Helical" evidence="5">
    <location>
        <begin position="47"/>
        <end position="67"/>
    </location>
</feature>
<feature type="transmembrane region" description="Helical" evidence="5">
    <location>
        <begin position="117"/>
        <end position="136"/>
    </location>
</feature>
<dbReference type="Proteomes" id="UP000229740">
    <property type="component" value="Unassembled WGS sequence"/>
</dbReference>
<evidence type="ECO:0000256" key="3">
    <source>
        <dbReference type="ARBA" id="ARBA00022989"/>
    </source>
</evidence>
<dbReference type="NCBIfam" id="NF008977">
    <property type="entry name" value="PRK12324.1-2"/>
    <property type="match status" value="1"/>
</dbReference>
<evidence type="ECO:0000313" key="7">
    <source>
        <dbReference type="Proteomes" id="UP000229740"/>
    </source>
</evidence>
<dbReference type="InterPro" id="IPR000537">
    <property type="entry name" value="UbiA_prenyltransferase"/>
</dbReference>
<protein>
    <submittedName>
        <fullName evidence="6">Decaprenyl-phosphate phosphoribosyltransferase</fullName>
    </submittedName>
</protein>
<keyword evidence="4 5" id="KW-0472">Membrane</keyword>
<accession>A0A2G6E1U8</accession>
<feature type="transmembrane region" description="Helical" evidence="5">
    <location>
        <begin position="243"/>
        <end position="262"/>
    </location>
</feature>
<dbReference type="GO" id="GO:0016020">
    <property type="term" value="C:membrane"/>
    <property type="evidence" value="ECO:0007669"/>
    <property type="project" value="UniProtKB-SubCell"/>
</dbReference>
<dbReference type="Pfam" id="PF01040">
    <property type="entry name" value="UbiA"/>
    <property type="match status" value="1"/>
</dbReference>
<keyword evidence="2 5" id="KW-0812">Transmembrane</keyword>
<evidence type="ECO:0000256" key="4">
    <source>
        <dbReference type="ARBA" id="ARBA00023136"/>
    </source>
</evidence>
<dbReference type="GO" id="GO:0016765">
    <property type="term" value="F:transferase activity, transferring alkyl or aryl (other than methyl) groups"/>
    <property type="evidence" value="ECO:0007669"/>
    <property type="project" value="InterPro"/>
</dbReference>
<keyword evidence="6" id="KW-0808">Transferase</keyword>
<dbReference type="NCBIfam" id="NF008978">
    <property type="entry name" value="PRK12324.1-4"/>
    <property type="match status" value="1"/>
</dbReference>
<sequence length="300" mass="33164">MTTEQHHSTPFSLQALIRAMRPNQWTKNLIVLSGLIFARELFDPQSLLRAIAAFFLFCLLSSTIYLVNDIKDVERDRQHPLKSKRPIAAGDLSLPAAWASAATLGVVALLGSFVLDFSFGVVALLYCALLCAYSFWLKHLVILDVLTIAIGFVLRAVAGAEAIDVEFSAWLLLCTILLALFLGLSKRRHELSLLGGKASSHRKILQEYSSHLLDQMIGVVTASTLMAYALYTMDDGTSEKFGTSYMILTVPFVIYGIFRYLYLVHQKDKGGNPSTLVISDKPILVTVALWGLLSVGLIYF</sequence>
<feature type="transmembrane region" description="Helical" evidence="5">
    <location>
        <begin position="141"/>
        <end position="161"/>
    </location>
</feature>
<dbReference type="AlphaFoldDB" id="A0A2G6E1U8"/>
<evidence type="ECO:0000313" key="6">
    <source>
        <dbReference type="EMBL" id="PID56020.1"/>
    </source>
</evidence>
<dbReference type="InterPro" id="IPR044878">
    <property type="entry name" value="UbiA_sf"/>
</dbReference>
<evidence type="ECO:0000256" key="1">
    <source>
        <dbReference type="ARBA" id="ARBA00004141"/>
    </source>
</evidence>
<dbReference type="EMBL" id="PDPS01000039">
    <property type="protein sequence ID" value="PID56020.1"/>
    <property type="molecule type" value="Genomic_DNA"/>
</dbReference>
<reference evidence="6 7" key="1">
    <citation type="submission" date="2017-10" db="EMBL/GenBank/DDBJ databases">
        <title>Novel microbial diversity and functional potential in the marine mammal oral microbiome.</title>
        <authorList>
            <person name="Dudek N.K."/>
            <person name="Sun C.L."/>
            <person name="Burstein D."/>
            <person name="Kantor R.S."/>
            <person name="Aliaga Goltsman D.S."/>
            <person name="Bik E.M."/>
            <person name="Thomas B.C."/>
            <person name="Banfield J.F."/>
            <person name="Relman D.A."/>
        </authorList>
    </citation>
    <scope>NUCLEOTIDE SEQUENCE [LARGE SCALE GENOMIC DNA]</scope>
    <source>
        <strain evidence="6">DOLZORAL124_49_17</strain>
    </source>
</reference>